<dbReference type="SMART" id="SM00494">
    <property type="entry name" value="ChtBD2"/>
    <property type="match status" value="1"/>
</dbReference>
<dbReference type="InterPro" id="IPR002557">
    <property type="entry name" value="Chitin-bd_dom"/>
</dbReference>
<keyword evidence="1" id="KW-0732">Signal</keyword>
<accession>A0A8J7HQV3</accession>
<dbReference type="AlphaFoldDB" id="A0A8J7HQV3"/>
<feature type="chain" id="PRO_5035322739" evidence="1">
    <location>
        <begin position="29"/>
        <end position="94"/>
    </location>
</feature>
<dbReference type="Gene3D" id="2.170.140.10">
    <property type="entry name" value="Chitin binding domain"/>
    <property type="match status" value="1"/>
</dbReference>
<gene>
    <name evidence="3" type="ORF">I8748_01050</name>
</gene>
<dbReference type="GO" id="GO:0005576">
    <property type="term" value="C:extracellular region"/>
    <property type="evidence" value="ECO:0007669"/>
    <property type="project" value="InterPro"/>
</dbReference>
<name>A0A8J7HQV3_9NOST</name>
<evidence type="ECO:0000313" key="4">
    <source>
        <dbReference type="Proteomes" id="UP000632766"/>
    </source>
</evidence>
<organism evidence="3 4">
    <name type="scientific">Amazonocrinis nigriterrae CENA67</name>
    <dbReference type="NCBI Taxonomy" id="2794033"/>
    <lineage>
        <taxon>Bacteria</taxon>
        <taxon>Bacillati</taxon>
        <taxon>Cyanobacteriota</taxon>
        <taxon>Cyanophyceae</taxon>
        <taxon>Nostocales</taxon>
        <taxon>Nostocaceae</taxon>
        <taxon>Amazonocrinis</taxon>
        <taxon>Amazonocrinis nigriterrae</taxon>
    </lineage>
</organism>
<dbReference type="EMBL" id="JAECZC010000001">
    <property type="protein sequence ID" value="MBH8560799.1"/>
    <property type="molecule type" value="Genomic_DNA"/>
</dbReference>
<feature type="domain" description="Chitin-binding type-2" evidence="2">
    <location>
        <begin position="33"/>
        <end position="92"/>
    </location>
</feature>
<dbReference type="SUPFAM" id="SSF57625">
    <property type="entry name" value="Invertebrate chitin-binding proteins"/>
    <property type="match status" value="1"/>
</dbReference>
<proteinExistence type="predicted"/>
<dbReference type="PROSITE" id="PS50940">
    <property type="entry name" value="CHIT_BIND_II"/>
    <property type="match status" value="1"/>
</dbReference>
<sequence>MKKFLSPVISAFLVIVAVLGLLLNTAQAEELPPVSCPTEDFDIVKLLPHETRCDVYYRCDRGVPILMPCAPGLYFNAVLEVCDVPEKSGCTPKE</sequence>
<feature type="signal peptide" evidence="1">
    <location>
        <begin position="1"/>
        <end position="28"/>
    </location>
</feature>
<dbReference type="Pfam" id="PF01607">
    <property type="entry name" value="CBM_14"/>
    <property type="match status" value="1"/>
</dbReference>
<dbReference type="Proteomes" id="UP000632766">
    <property type="component" value="Unassembled WGS sequence"/>
</dbReference>
<comment type="caution">
    <text evidence="3">The sequence shown here is derived from an EMBL/GenBank/DDBJ whole genome shotgun (WGS) entry which is preliminary data.</text>
</comment>
<evidence type="ECO:0000313" key="3">
    <source>
        <dbReference type="EMBL" id="MBH8560799.1"/>
    </source>
</evidence>
<evidence type="ECO:0000259" key="2">
    <source>
        <dbReference type="PROSITE" id="PS50940"/>
    </source>
</evidence>
<keyword evidence="4" id="KW-1185">Reference proteome</keyword>
<dbReference type="GO" id="GO:0008061">
    <property type="term" value="F:chitin binding"/>
    <property type="evidence" value="ECO:0007669"/>
    <property type="project" value="InterPro"/>
</dbReference>
<protein>
    <submittedName>
        <fullName evidence="3">Chitin binding domain-containing protein</fullName>
    </submittedName>
</protein>
<dbReference type="InterPro" id="IPR036508">
    <property type="entry name" value="Chitin-bd_dom_sf"/>
</dbReference>
<evidence type="ECO:0000256" key="1">
    <source>
        <dbReference type="SAM" id="SignalP"/>
    </source>
</evidence>
<reference evidence="3 4" key="1">
    <citation type="journal article" date="2021" name="Int. J. Syst. Evol. Microbiol.">
        <title>Amazonocrinis nigriterrae gen. nov., sp. nov., Atlanticothrix silvestris gen. nov., sp. nov. and Dendronalium phyllosphericum gen. nov., sp. nov., nostocacean cyanobacteria from Brazilian environments.</title>
        <authorList>
            <person name="Alvarenga D.O."/>
            <person name="Andreote A.P.D."/>
            <person name="Branco L.H.Z."/>
            <person name="Delbaje E."/>
            <person name="Cruz R.B."/>
            <person name="Varani A.M."/>
            <person name="Fiore M.F."/>
        </authorList>
    </citation>
    <scope>NUCLEOTIDE SEQUENCE [LARGE SCALE GENOMIC DNA]</scope>
    <source>
        <strain evidence="3 4">CENA67</strain>
    </source>
</reference>